<sequence>MEETELIIEGRHDPCIVPRAIPVVEAMTAVILLDHLL</sequence>
<name>X1NLA2_9ZZZZ</name>
<dbReference type="InterPro" id="IPR035904">
    <property type="entry name" value="Chorismate_synth_AroC_sf"/>
</dbReference>
<comment type="caution">
    <text evidence="7">The sequence shown here is derived from an EMBL/GenBank/DDBJ whole genome shotgun (WGS) entry which is preliminary data.</text>
</comment>
<gene>
    <name evidence="7" type="ORF">S06H3_28278</name>
</gene>
<evidence type="ECO:0000256" key="2">
    <source>
        <dbReference type="ARBA" id="ARBA00008014"/>
    </source>
</evidence>
<organism evidence="7">
    <name type="scientific">marine sediment metagenome</name>
    <dbReference type="NCBI Taxonomy" id="412755"/>
    <lineage>
        <taxon>unclassified sequences</taxon>
        <taxon>metagenomes</taxon>
        <taxon>ecological metagenomes</taxon>
    </lineage>
</organism>
<dbReference type="GO" id="GO:0008652">
    <property type="term" value="P:amino acid biosynthetic process"/>
    <property type="evidence" value="ECO:0007669"/>
    <property type="project" value="UniProtKB-KW"/>
</dbReference>
<comment type="pathway">
    <text evidence="1">Metabolic intermediate biosynthesis; chorismate biosynthesis; chorismate from D-erythrose 4-phosphate and phosphoenolpyruvate: step 7/7.</text>
</comment>
<reference evidence="7" key="1">
    <citation type="journal article" date="2014" name="Front. Microbiol.">
        <title>High frequency of phylogenetically diverse reductive dehalogenase-homologous genes in deep subseafloor sedimentary metagenomes.</title>
        <authorList>
            <person name="Kawai M."/>
            <person name="Futagami T."/>
            <person name="Toyoda A."/>
            <person name="Takaki Y."/>
            <person name="Nishi S."/>
            <person name="Hori S."/>
            <person name="Arai W."/>
            <person name="Tsubouchi T."/>
            <person name="Morono Y."/>
            <person name="Uchiyama I."/>
            <person name="Ito T."/>
            <person name="Fujiyama A."/>
            <person name="Inagaki F."/>
            <person name="Takami H."/>
        </authorList>
    </citation>
    <scope>NUCLEOTIDE SEQUENCE</scope>
    <source>
        <strain evidence="7">Expedition CK06-06</strain>
    </source>
</reference>
<evidence type="ECO:0000313" key="7">
    <source>
        <dbReference type="EMBL" id="GAI27575.1"/>
    </source>
</evidence>
<dbReference type="InterPro" id="IPR020541">
    <property type="entry name" value="Chorismate_synthase_CS"/>
</dbReference>
<feature type="non-terminal residue" evidence="7">
    <location>
        <position position="37"/>
    </location>
</feature>
<dbReference type="InterPro" id="IPR000453">
    <property type="entry name" value="Chorismate_synth"/>
</dbReference>
<evidence type="ECO:0000256" key="4">
    <source>
        <dbReference type="ARBA" id="ARBA00022605"/>
    </source>
</evidence>
<protein>
    <recommendedName>
        <fullName evidence="3">chorismate synthase</fullName>
        <ecNumber evidence="3">4.2.3.5</ecNumber>
    </recommendedName>
</protein>
<keyword evidence="4" id="KW-0028">Amino-acid biosynthesis</keyword>
<dbReference type="SUPFAM" id="SSF103263">
    <property type="entry name" value="Chorismate synthase, AroC"/>
    <property type="match status" value="1"/>
</dbReference>
<proteinExistence type="inferred from homology"/>
<comment type="similarity">
    <text evidence="2">Belongs to the chorismate synthase family.</text>
</comment>
<dbReference type="EMBL" id="BARV01016484">
    <property type="protein sequence ID" value="GAI27575.1"/>
    <property type="molecule type" value="Genomic_DNA"/>
</dbReference>
<dbReference type="Pfam" id="PF01264">
    <property type="entry name" value="Chorismate_synt"/>
    <property type="match status" value="1"/>
</dbReference>
<dbReference type="UniPathway" id="UPA00053">
    <property type="reaction ID" value="UER00090"/>
</dbReference>
<evidence type="ECO:0000256" key="1">
    <source>
        <dbReference type="ARBA" id="ARBA00005044"/>
    </source>
</evidence>
<dbReference type="Gene3D" id="3.60.150.10">
    <property type="entry name" value="Chorismate synthase AroC"/>
    <property type="match status" value="1"/>
</dbReference>
<keyword evidence="5" id="KW-0057">Aromatic amino acid biosynthesis</keyword>
<dbReference type="GO" id="GO:0009423">
    <property type="term" value="P:chorismate biosynthetic process"/>
    <property type="evidence" value="ECO:0007669"/>
    <property type="project" value="UniProtKB-UniPathway"/>
</dbReference>
<evidence type="ECO:0000256" key="6">
    <source>
        <dbReference type="ARBA" id="ARBA00023239"/>
    </source>
</evidence>
<evidence type="ECO:0000256" key="3">
    <source>
        <dbReference type="ARBA" id="ARBA00013036"/>
    </source>
</evidence>
<accession>X1NLA2</accession>
<dbReference type="GO" id="GO:0009073">
    <property type="term" value="P:aromatic amino acid family biosynthetic process"/>
    <property type="evidence" value="ECO:0007669"/>
    <property type="project" value="UniProtKB-KW"/>
</dbReference>
<dbReference type="EC" id="4.2.3.5" evidence="3"/>
<evidence type="ECO:0000256" key="5">
    <source>
        <dbReference type="ARBA" id="ARBA00023141"/>
    </source>
</evidence>
<dbReference type="GO" id="GO:0004107">
    <property type="term" value="F:chorismate synthase activity"/>
    <property type="evidence" value="ECO:0007669"/>
    <property type="project" value="UniProtKB-EC"/>
</dbReference>
<keyword evidence="6" id="KW-0456">Lyase</keyword>
<dbReference type="PROSITE" id="PS00789">
    <property type="entry name" value="CHORISMATE_SYNTHASE_3"/>
    <property type="match status" value="1"/>
</dbReference>
<dbReference type="AlphaFoldDB" id="X1NLA2"/>